<organism evidence="2 3">
    <name type="scientific">Albidovulum sediminicola</name>
    <dbReference type="NCBI Taxonomy" id="2984331"/>
    <lineage>
        <taxon>Bacteria</taxon>
        <taxon>Pseudomonadati</taxon>
        <taxon>Pseudomonadota</taxon>
        <taxon>Alphaproteobacteria</taxon>
        <taxon>Rhodobacterales</taxon>
        <taxon>Paracoccaceae</taxon>
        <taxon>Albidovulum</taxon>
    </lineage>
</organism>
<feature type="region of interest" description="Disordered" evidence="1">
    <location>
        <begin position="1"/>
        <end position="30"/>
    </location>
</feature>
<evidence type="ECO:0000313" key="2">
    <source>
        <dbReference type="EMBL" id="MCV2866913.1"/>
    </source>
</evidence>
<feature type="compositionally biased region" description="Basic and acidic residues" evidence="1">
    <location>
        <begin position="12"/>
        <end position="30"/>
    </location>
</feature>
<proteinExistence type="predicted"/>
<comment type="caution">
    <text evidence="2">The sequence shown here is derived from an EMBL/GenBank/DDBJ whole genome shotgun (WGS) entry which is preliminary data.</text>
</comment>
<name>A0ABT2Z742_9RHOB</name>
<evidence type="ECO:0000256" key="1">
    <source>
        <dbReference type="SAM" id="MobiDB-lite"/>
    </source>
</evidence>
<sequence length="228" mass="25440">MKWQQQAQELLSELRSREHSSPRESSEDIQDMIRRTAELVEKLNPQKYIDELVLHGIQRGLFEDSSQISGLSRLSEKKIARLSKLFAKMSEGKAVTEDEADFIVPISASYPPAIEILHHYVSIRLVQGQELPPKLLRVAGHFLAFGKPARKKGPSPTKYATRNSFLSEVATYACESWSVPLRGGYGSSVASACRMIALATQKYGMAMDEQAIYKAIRGARSKGKGKEK</sequence>
<protein>
    <submittedName>
        <fullName evidence="2">Uncharacterized protein</fullName>
    </submittedName>
</protein>
<accession>A0ABT2Z742</accession>
<evidence type="ECO:0000313" key="3">
    <source>
        <dbReference type="Proteomes" id="UP001652503"/>
    </source>
</evidence>
<gene>
    <name evidence="2" type="ORF">OE647_19605</name>
</gene>
<keyword evidence="3" id="KW-1185">Reference proteome</keyword>
<dbReference type="Proteomes" id="UP001652503">
    <property type="component" value="Unassembled WGS sequence"/>
</dbReference>
<dbReference type="EMBL" id="JAOWLA010000035">
    <property type="protein sequence ID" value="MCV2866913.1"/>
    <property type="molecule type" value="Genomic_DNA"/>
</dbReference>
<reference evidence="2 3" key="1">
    <citation type="submission" date="2022-10" db="EMBL/GenBank/DDBJ databases">
        <title>Defluviimonas sp. nov., isolated from ocean surface water.</title>
        <authorList>
            <person name="He W."/>
            <person name="Wang L."/>
            <person name="Zhang D.-F."/>
        </authorList>
    </citation>
    <scope>NUCLEOTIDE SEQUENCE [LARGE SCALE GENOMIC DNA]</scope>
    <source>
        <strain evidence="2 3">WL0075</strain>
    </source>
</reference>
<dbReference type="RefSeq" id="WP_263723461.1">
    <property type="nucleotide sequence ID" value="NZ_JAOWLA010000035.1"/>
</dbReference>